<organism evidence="14">
    <name type="scientific">Extensus latus</name>
    <dbReference type="NCBI Taxonomy" id="3047931"/>
    <lineage>
        <taxon>Eukaryota</taxon>
        <taxon>Metazoa</taxon>
        <taxon>Ecdysozoa</taxon>
        <taxon>Arthropoda</taxon>
        <taxon>Hexapoda</taxon>
        <taxon>Insecta</taxon>
        <taxon>Pterygota</taxon>
        <taxon>Neoptera</taxon>
        <taxon>Paraneoptera</taxon>
        <taxon>Hemiptera</taxon>
        <taxon>Auchenorrhyncha</taxon>
        <taxon>Membracoidea</taxon>
        <taxon>Cicadellidae</taxon>
        <taxon>Evacanthinae</taxon>
        <taxon>Nirvanini</taxon>
        <taxon>Extensus</taxon>
    </lineage>
</organism>
<evidence type="ECO:0000256" key="13">
    <source>
        <dbReference type="SAM" id="Phobius"/>
    </source>
</evidence>
<evidence type="ECO:0000256" key="8">
    <source>
        <dbReference type="ARBA" id="ARBA00022989"/>
    </source>
</evidence>
<keyword evidence="10 12" id="KW-0496">Mitochondrion</keyword>
<name>A0A9Y1YS74_9HEMI</name>
<proteinExistence type="inferred from homology"/>
<keyword evidence="8 13" id="KW-1133">Transmembrane helix</keyword>
<evidence type="ECO:0000256" key="10">
    <source>
        <dbReference type="ARBA" id="ARBA00023128"/>
    </source>
</evidence>
<evidence type="ECO:0000256" key="3">
    <source>
        <dbReference type="ARBA" id="ARBA00011291"/>
    </source>
</evidence>
<dbReference type="Pfam" id="PF00895">
    <property type="entry name" value="ATP-synt_8"/>
    <property type="match status" value="1"/>
</dbReference>
<dbReference type="InterPro" id="IPR001421">
    <property type="entry name" value="ATP8_metazoa"/>
</dbReference>
<evidence type="ECO:0000256" key="1">
    <source>
        <dbReference type="ARBA" id="ARBA00004304"/>
    </source>
</evidence>
<sequence length="50" mass="6396">MPQMSPMWWFSLMLYFIMLFTLFNSMIYFMFYKEVSNSYNLIKVKMTWKW</sequence>
<comment type="subcellular location">
    <subcellularLocation>
        <location evidence="1 12">Mitochondrion membrane</location>
        <topology evidence="1 12">Single-pass membrane protein</topology>
    </subcellularLocation>
</comment>
<evidence type="ECO:0000313" key="14">
    <source>
        <dbReference type="EMBL" id="WIM51129.1"/>
    </source>
</evidence>
<evidence type="ECO:0000256" key="4">
    <source>
        <dbReference type="ARBA" id="ARBA00022448"/>
    </source>
</evidence>
<reference evidence="14" key="1">
    <citation type="submission" date="2023-05" db="EMBL/GenBank/DDBJ databases">
        <authorList>
            <person name="Wang W."/>
            <person name="Jiang S."/>
            <person name="Liu C.Y."/>
            <person name="Li J.Y."/>
        </authorList>
    </citation>
    <scope>NUCLEOTIDE SEQUENCE</scope>
    <source>
        <strain evidence="14">Muscles</strain>
    </source>
</reference>
<keyword evidence="6 12" id="KW-0812">Transmembrane</keyword>
<evidence type="ECO:0000256" key="2">
    <source>
        <dbReference type="ARBA" id="ARBA00008892"/>
    </source>
</evidence>
<keyword evidence="4 12" id="KW-0813">Transport</keyword>
<keyword evidence="5 12" id="KW-0138">CF(0)</keyword>
<evidence type="ECO:0000256" key="9">
    <source>
        <dbReference type="ARBA" id="ARBA00023065"/>
    </source>
</evidence>
<accession>A0A9Y1YS74</accession>
<protein>
    <recommendedName>
        <fullName evidence="12">ATP synthase complex subunit 8</fullName>
    </recommendedName>
</protein>
<keyword evidence="7 12" id="KW-0375">Hydrogen ion transport</keyword>
<dbReference type="GO" id="GO:0015078">
    <property type="term" value="F:proton transmembrane transporter activity"/>
    <property type="evidence" value="ECO:0007669"/>
    <property type="project" value="InterPro"/>
</dbReference>
<keyword evidence="9 12" id="KW-0406">Ion transport</keyword>
<evidence type="ECO:0000256" key="5">
    <source>
        <dbReference type="ARBA" id="ARBA00022547"/>
    </source>
</evidence>
<evidence type="ECO:0000256" key="6">
    <source>
        <dbReference type="ARBA" id="ARBA00022692"/>
    </source>
</evidence>
<dbReference type="EMBL" id="OQ957162">
    <property type="protein sequence ID" value="WIM51129.1"/>
    <property type="molecule type" value="Genomic_DNA"/>
</dbReference>
<dbReference type="GO" id="GO:0031966">
    <property type="term" value="C:mitochondrial membrane"/>
    <property type="evidence" value="ECO:0007669"/>
    <property type="project" value="UniProtKB-SubCell"/>
</dbReference>
<evidence type="ECO:0000256" key="12">
    <source>
        <dbReference type="RuleBase" id="RU003661"/>
    </source>
</evidence>
<gene>
    <name evidence="14" type="primary">ATP8</name>
</gene>
<keyword evidence="11 13" id="KW-0472">Membrane</keyword>
<feature type="transmembrane region" description="Helical" evidence="13">
    <location>
        <begin position="12"/>
        <end position="31"/>
    </location>
</feature>
<evidence type="ECO:0000256" key="11">
    <source>
        <dbReference type="ARBA" id="ARBA00023136"/>
    </source>
</evidence>
<comment type="subunit">
    <text evidence="3">F-type ATPases have 2 components, CF(1) - the catalytic core - and CF(0) - the membrane proton channel.</text>
</comment>
<evidence type="ECO:0000256" key="7">
    <source>
        <dbReference type="ARBA" id="ARBA00022781"/>
    </source>
</evidence>
<comment type="similarity">
    <text evidence="2 12">Belongs to the ATPase protein 8 family.</text>
</comment>
<dbReference type="AlphaFoldDB" id="A0A9Y1YS74"/>
<dbReference type="GO" id="GO:0015986">
    <property type="term" value="P:proton motive force-driven ATP synthesis"/>
    <property type="evidence" value="ECO:0007669"/>
    <property type="project" value="InterPro"/>
</dbReference>
<geneLocation type="mitochondrion" evidence="14"/>
<dbReference type="GO" id="GO:0045259">
    <property type="term" value="C:proton-transporting ATP synthase complex"/>
    <property type="evidence" value="ECO:0007669"/>
    <property type="project" value="UniProtKB-KW"/>
</dbReference>